<feature type="transmembrane region" description="Helical" evidence="6">
    <location>
        <begin position="94"/>
        <end position="115"/>
    </location>
</feature>
<dbReference type="GO" id="GO:0005886">
    <property type="term" value="C:plasma membrane"/>
    <property type="evidence" value="ECO:0000318"/>
    <property type="project" value="GO_Central"/>
</dbReference>
<dbReference type="KEGG" id="mac:MA_2108"/>
<keyword evidence="5 6" id="KW-0472">Membrane</keyword>
<evidence type="ECO:0000313" key="7">
    <source>
        <dbReference type="EMBL" id="AAM05507.1"/>
    </source>
</evidence>
<keyword evidence="8" id="KW-1185">Reference proteome</keyword>
<name>Q8TP18_METAC</name>
<dbReference type="EMBL" id="AE010299">
    <property type="protein sequence ID" value="AAM05507.1"/>
    <property type="molecule type" value="Genomic_DNA"/>
</dbReference>
<comment type="subcellular location">
    <subcellularLocation>
        <location evidence="1">Cell membrane</location>
        <topology evidence="1">Multi-pass membrane protein</topology>
    </subcellularLocation>
</comment>
<dbReference type="STRING" id="188937.MA_2108"/>
<gene>
    <name evidence="7" type="ordered locus">MA_2108</name>
</gene>
<evidence type="ECO:0000313" key="8">
    <source>
        <dbReference type="Proteomes" id="UP000002487"/>
    </source>
</evidence>
<accession>Q8TP18</accession>
<dbReference type="PhylomeDB" id="Q8TP18"/>
<keyword evidence="4 6" id="KW-1133">Transmembrane helix</keyword>
<dbReference type="AlphaFoldDB" id="Q8TP18"/>
<evidence type="ECO:0000256" key="3">
    <source>
        <dbReference type="ARBA" id="ARBA00022692"/>
    </source>
</evidence>
<evidence type="ECO:0000256" key="2">
    <source>
        <dbReference type="ARBA" id="ARBA00022475"/>
    </source>
</evidence>
<dbReference type="Pfam" id="PF01810">
    <property type="entry name" value="LysE"/>
    <property type="match status" value="1"/>
</dbReference>
<feature type="transmembrane region" description="Helical" evidence="6">
    <location>
        <begin position="65"/>
        <end position="88"/>
    </location>
</feature>
<sequence length="231" mass="25263">MYNYVLSNRMSGLVSKVKKEAMQMLDLIEYLVMGAFLGLAAGTSPGPLLAVTISETLQHGKWEGIKVAVSPLITDLPIILAVLFVLSHLTGSDFVIGIIAFFGASYLIYSGIESLKSRTDSFEIKEAKKDALKKGVIVNFGNPHPYVFWLSIGGPIIYKSFSIHVWATILFIAGFYMLLVGSKVGVALIVEKSKFFINSKYYLSIIRALGIAQIVFGLTFIKVGLDSLNVI</sequence>
<evidence type="ECO:0000256" key="1">
    <source>
        <dbReference type="ARBA" id="ARBA00004651"/>
    </source>
</evidence>
<dbReference type="Proteomes" id="UP000002487">
    <property type="component" value="Chromosome"/>
</dbReference>
<organism evidence="7 8">
    <name type="scientific">Methanosarcina acetivorans (strain ATCC 35395 / DSM 2834 / JCM 12185 / C2A)</name>
    <dbReference type="NCBI Taxonomy" id="188937"/>
    <lineage>
        <taxon>Archaea</taxon>
        <taxon>Methanobacteriati</taxon>
        <taxon>Methanobacteriota</taxon>
        <taxon>Stenosarchaea group</taxon>
        <taxon>Methanomicrobia</taxon>
        <taxon>Methanosarcinales</taxon>
        <taxon>Methanosarcinaceae</taxon>
        <taxon>Methanosarcina</taxon>
    </lineage>
</organism>
<feature type="transmembrane region" description="Helical" evidence="6">
    <location>
        <begin position="136"/>
        <end position="157"/>
    </location>
</feature>
<feature type="transmembrane region" description="Helical" evidence="6">
    <location>
        <begin position="30"/>
        <end position="53"/>
    </location>
</feature>
<reference evidence="7 8" key="1">
    <citation type="journal article" date="2002" name="Genome Res.">
        <title>The genome of Methanosarcina acetivorans reveals extensive metabolic and physiological diversity.</title>
        <authorList>
            <person name="Galagan J.E."/>
            <person name="Nusbaum C."/>
            <person name="Roy A."/>
            <person name="Endrizzi M.G."/>
            <person name="Macdonald P."/>
            <person name="FitzHugh W."/>
            <person name="Calvo S."/>
            <person name="Engels R."/>
            <person name="Smirnov S."/>
            <person name="Atnoor D."/>
            <person name="Brown A."/>
            <person name="Allen N."/>
            <person name="Naylor J."/>
            <person name="Stange-Thomann N."/>
            <person name="DeArellano K."/>
            <person name="Johnson R."/>
            <person name="Linton L."/>
            <person name="McEwan P."/>
            <person name="McKernan K."/>
            <person name="Talamas J."/>
            <person name="Tirrell A."/>
            <person name="Ye W."/>
            <person name="Zimmer A."/>
            <person name="Barber R.D."/>
            <person name="Cann I."/>
            <person name="Graham D.E."/>
            <person name="Grahame D.A."/>
            <person name="Guss A."/>
            <person name="Hedderich R."/>
            <person name="Ingram-Smith C."/>
            <person name="Kuettner C.H."/>
            <person name="Krzycki J.A."/>
            <person name="Leigh J.A."/>
            <person name="Li W."/>
            <person name="Liu J."/>
            <person name="Mukhopadhyay B."/>
            <person name="Reeve J.N."/>
            <person name="Smith K."/>
            <person name="Springer T.A."/>
            <person name="Umayam L.A."/>
            <person name="White O."/>
            <person name="White R.H."/>
            <person name="de Macario E.C."/>
            <person name="Ferry J.G."/>
            <person name="Jarrell K.F."/>
            <person name="Jing H."/>
            <person name="Macario A.J.L."/>
            <person name="Paulsen I."/>
            <person name="Pritchett M."/>
            <person name="Sowers K.R."/>
            <person name="Swanson R.V."/>
            <person name="Zinder S.H."/>
            <person name="Lander E."/>
            <person name="Metcalf W.W."/>
            <person name="Birren B."/>
        </authorList>
    </citation>
    <scope>NUCLEOTIDE SEQUENCE [LARGE SCALE GENOMIC DNA]</scope>
    <source>
        <strain evidence="8">ATCC 35395 / DSM 2834 / JCM 12185 / C2A</strain>
    </source>
</reference>
<keyword evidence="3 6" id="KW-0812">Transmembrane</keyword>
<dbReference type="InParanoid" id="Q8TP18"/>
<protein>
    <submittedName>
        <fullName evidence="7">LysE type translocator</fullName>
    </submittedName>
</protein>
<dbReference type="GO" id="GO:0006865">
    <property type="term" value="P:amino acid transport"/>
    <property type="evidence" value="ECO:0000318"/>
    <property type="project" value="GO_Central"/>
</dbReference>
<feature type="transmembrane region" description="Helical" evidence="6">
    <location>
        <begin position="163"/>
        <end position="189"/>
    </location>
</feature>
<dbReference type="InterPro" id="IPR001123">
    <property type="entry name" value="LeuE-type"/>
</dbReference>
<dbReference type="PANTHER" id="PTHR30086">
    <property type="entry name" value="ARGININE EXPORTER PROTEIN ARGO"/>
    <property type="match status" value="1"/>
</dbReference>
<proteinExistence type="predicted"/>
<dbReference type="PANTHER" id="PTHR30086:SF20">
    <property type="entry name" value="ARGININE EXPORTER PROTEIN ARGO-RELATED"/>
    <property type="match status" value="1"/>
</dbReference>
<evidence type="ECO:0000256" key="5">
    <source>
        <dbReference type="ARBA" id="ARBA00023136"/>
    </source>
</evidence>
<dbReference type="EnsemblBacteria" id="AAM05507">
    <property type="protein sequence ID" value="AAM05507"/>
    <property type="gene ID" value="MA_2108"/>
</dbReference>
<keyword evidence="2" id="KW-1003">Cell membrane</keyword>
<evidence type="ECO:0000256" key="6">
    <source>
        <dbReference type="SAM" id="Phobius"/>
    </source>
</evidence>
<feature type="transmembrane region" description="Helical" evidence="6">
    <location>
        <begin position="201"/>
        <end position="221"/>
    </location>
</feature>
<evidence type="ECO:0000256" key="4">
    <source>
        <dbReference type="ARBA" id="ARBA00022989"/>
    </source>
</evidence>
<dbReference type="HOGENOM" id="CLU_104651_1_0_2"/>
<dbReference type="GO" id="GO:0015171">
    <property type="term" value="F:amino acid transmembrane transporter activity"/>
    <property type="evidence" value="ECO:0000318"/>
    <property type="project" value="GO_Central"/>
</dbReference>